<dbReference type="InterPro" id="IPR036390">
    <property type="entry name" value="WH_DNA-bd_sf"/>
</dbReference>
<evidence type="ECO:0000313" key="4">
    <source>
        <dbReference type="Proteomes" id="UP001205906"/>
    </source>
</evidence>
<dbReference type="InterPro" id="IPR043129">
    <property type="entry name" value="ATPase_NBD"/>
</dbReference>
<dbReference type="Pfam" id="PF12802">
    <property type="entry name" value="MarR_2"/>
    <property type="match status" value="1"/>
</dbReference>
<accession>A0ABT1C5U3</accession>
<dbReference type="PANTHER" id="PTHR18964">
    <property type="entry name" value="ROK (REPRESSOR, ORF, KINASE) FAMILY"/>
    <property type="match status" value="1"/>
</dbReference>
<dbReference type="SUPFAM" id="SSF46785">
    <property type="entry name" value="Winged helix' DNA-binding domain"/>
    <property type="match status" value="1"/>
</dbReference>
<comment type="caution">
    <text evidence="3">The sequence shown here is derived from an EMBL/GenBank/DDBJ whole genome shotgun (WGS) entry which is preliminary data.</text>
</comment>
<dbReference type="InterPro" id="IPR036388">
    <property type="entry name" value="WH-like_DNA-bd_sf"/>
</dbReference>
<feature type="domain" description="HTH marR-type" evidence="2">
    <location>
        <begin position="22"/>
        <end position="57"/>
    </location>
</feature>
<dbReference type="Pfam" id="PF00480">
    <property type="entry name" value="ROK"/>
    <property type="match status" value="1"/>
</dbReference>
<organism evidence="3 4">
    <name type="scientific">Mesorhizobium liriopis</name>
    <dbReference type="NCBI Taxonomy" id="2953882"/>
    <lineage>
        <taxon>Bacteria</taxon>
        <taxon>Pseudomonadati</taxon>
        <taxon>Pseudomonadota</taxon>
        <taxon>Alphaproteobacteria</taxon>
        <taxon>Hyphomicrobiales</taxon>
        <taxon>Phyllobacteriaceae</taxon>
        <taxon>Mesorhizobium</taxon>
    </lineage>
</organism>
<sequence>MKSSFTRRFHANEIFHCIRLVPQISQRDIIEKTGFDKSTVSSVINRFDAMGLVVRAPKQGENRPGRPSEALAISQQSGLLVGVQVELGETIFVASGLDGLPIAQHRTRFGGQVGELAQHVAKGIETVLHMSDRQAELLGVGVSLPGLIDRNGTLLHAPVLGWRDVPVLDLLAGEISTPLYVGNDGKAAATAEHLFGSCIGVKDFIYLFSGSGVGGALFLDGETYLGMNGLAGELGHLKVVPQGRICSCGSAGCLSAYLSAPALCREISAAMGNTVVSFDQIMLQAGEREPVTLAVLEQAGAILGSAVASLINTFNPPVVAFGGDMARAEGFIRPALEHAIGRLAHPRMAEATRLLFSEISVHQPYLGGIALALDGVTGLEGPSVLP</sequence>
<dbReference type="InterPro" id="IPR000600">
    <property type="entry name" value="ROK"/>
</dbReference>
<dbReference type="EMBL" id="JAMXQS010000005">
    <property type="protein sequence ID" value="MCO6050186.1"/>
    <property type="molecule type" value="Genomic_DNA"/>
</dbReference>
<dbReference type="RefSeq" id="WP_252818612.1">
    <property type="nucleotide sequence ID" value="NZ_JAMXQS010000005.1"/>
</dbReference>
<dbReference type="SUPFAM" id="SSF53067">
    <property type="entry name" value="Actin-like ATPase domain"/>
    <property type="match status" value="1"/>
</dbReference>
<reference evidence="3 4" key="1">
    <citation type="submission" date="2022-06" db="EMBL/GenBank/DDBJ databases">
        <title>Mesorhizobium sp. strain RP14 Genome sequencing and assembly.</title>
        <authorList>
            <person name="Kim I."/>
        </authorList>
    </citation>
    <scope>NUCLEOTIDE SEQUENCE [LARGE SCALE GENOMIC DNA]</scope>
    <source>
        <strain evidence="4">RP14(2022)</strain>
    </source>
</reference>
<dbReference type="Proteomes" id="UP001205906">
    <property type="component" value="Unassembled WGS sequence"/>
</dbReference>
<proteinExistence type="inferred from homology"/>
<name>A0ABT1C5U3_9HYPH</name>
<evidence type="ECO:0000259" key="2">
    <source>
        <dbReference type="Pfam" id="PF12802"/>
    </source>
</evidence>
<gene>
    <name evidence="3" type="ORF">NGM99_10355</name>
</gene>
<dbReference type="Gene3D" id="3.30.420.40">
    <property type="match status" value="2"/>
</dbReference>
<dbReference type="InterPro" id="IPR000835">
    <property type="entry name" value="HTH_MarR-typ"/>
</dbReference>
<comment type="similarity">
    <text evidence="1">Belongs to the ROK (NagC/XylR) family.</text>
</comment>
<protein>
    <submittedName>
        <fullName evidence="3">ROK family transcriptional regulator</fullName>
    </submittedName>
</protein>
<dbReference type="PANTHER" id="PTHR18964:SF149">
    <property type="entry name" value="BIFUNCTIONAL UDP-N-ACETYLGLUCOSAMINE 2-EPIMERASE_N-ACETYLMANNOSAMINE KINASE"/>
    <property type="match status" value="1"/>
</dbReference>
<evidence type="ECO:0000256" key="1">
    <source>
        <dbReference type="ARBA" id="ARBA00006479"/>
    </source>
</evidence>
<dbReference type="Gene3D" id="1.10.10.10">
    <property type="entry name" value="Winged helix-like DNA-binding domain superfamily/Winged helix DNA-binding domain"/>
    <property type="match status" value="1"/>
</dbReference>
<evidence type="ECO:0000313" key="3">
    <source>
        <dbReference type="EMBL" id="MCO6050186.1"/>
    </source>
</evidence>
<keyword evidence="4" id="KW-1185">Reference proteome</keyword>